<dbReference type="RefSeq" id="WP_345585099.1">
    <property type="nucleotide sequence ID" value="NZ_BAABJG010000002.1"/>
</dbReference>
<reference evidence="3" key="1">
    <citation type="journal article" date="2019" name="Int. J. Syst. Evol. Microbiol.">
        <title>The Global Catalogue of Microorganisms (GCM) 10K type strain sequencing project: providing services to taxonomists for standard genome sequencing and annotation.</title>
        <authorList>
            <consortium name="The Broad Institute Genomics Platform"/>
            <consortium name="The Broad Institute Genome Sequencing Center for Infectious Disease"/>
            <person name="Wu L."/>
            <person name="Ma J."/>
        </authorList>
    </citation>
    <scope>NUCLEOTIDE SEQUENCE [LARGE SCALE GENOMIC DNA]</scope>
    <source>
        <strain evidence="3">CCUG 53270</strain>
    </source>
</reference>
<proteinExistence type="predicted"/>
<dbReference type="EMBL" id="JBHTLU010000065">
    <property type="protein sequence ID" value="MFD1225507.1"/>
    <property type="molecule type" value="Genomic_DNA"/>
</dbReference>
<keyword evidence="1" id="KW-1133">Transmembrane helix</keyword>
<evidence type="ECO:0000313" key="3">
    <source>
        <dbReference type="Proteomes" id="UP001597180"/>
    </source>
</evidence>
<organism evidence="2 3">
    <name type="scientific">Paenibacillus vulneris</name>
    <dbReference type="NCBI Taxonomy" id="1133364"/>
    <lineage>
        <taxon>Bacteria</taxon>
        <taxon>Bacillati</taxon>
        <taxon>Bacillota</taxon>
        <taxon>Bacilli</taxon>
        <taxon>Bacillales</taxon>
        <taxon>Paenibacillaceae</taxon>
        <taxon>Paenibacillus</taxon>
    </lineage>
</organism>
<feature type="transmembrane region" description="Helical" evidence="1">
    <location>
        <begin position="225"/>
        <end position="244"/>
    </location>
</feature>
<protein>
    <submittedName>
        <fullName evidence="2">Uncharacterized protein</fullName>
    </submittedName>
</protein>
<dbReference type="Proteomes" id="UP001597180">
    <property type="component" value="Unassembled WGS sequence"/>
</dbReference>
<feature type="transmembrane region" description="Helical" evidence="1">
    <location>
        <begin position="79"/>
        <end position="97"/>
    </location>
</feature>
<keyword evidence="1" id="KW-0812">Transmembrane</keyword>
<keyword evidence="1" id="KW-0472">Membrane</keyword>
<feature type="transmembrane region" description="Helical" evidence="1">
    <location>
        <begin position="45"/>
        <end position="67"/>
    </location>
</feature>
<accession>A0ABW3UX35</accession>
<gene>
    <name evidence="2" type="ORF">ACFQ4B_36065</name>
</gene>
<name>A0ABW3UX35_9BACL</name>
<keyword evidence="3" id="KW-1185">Reference proteome</keyword>
<evidence type="ECO:0000313" key="2">
    <source>
        <dbReference type="EMBL" id="MFD1225507.1"/>
    </source>
</evidence>
<evidence type="ECO:0000256" key="1">
    <source>
        <dbReference type="SAM" id="Phobius"/>
    </source>
</evidence>
<sequence>MLTRDLILLTAAFILFITVNDSPLRRWIVRGFKRIAGMVTKYIPFLNRIFLASLVLSVQVIFIVTFIRLTITKVLTRSFVGAVSFSLVLAMLYYLFWNITGQIHDTGQQVLKDIYQLADFPQVNDYITLGLLSSGTKVLSFQLTATLTLFYFIYREQRSASISNILSKSSSLFWFIVLTFFTIPYGVHVSKVINQNITELFSNASTLGIKASVTLQYSSENIGRFLFWAFLFFVSLLTGIRMIIQLIKNLNVRNMIGDTIPHIQNQIFYLRFAVINKHRRQIFENLYSSVESLHQLLFMIVEKNMDEAYRSSYKKWVALLADLMMSPRLIDMDSRVIIEYLLEKNEDETEKLYTSILKNTVSLIMVLIKNHKIEEAQEAIELLFELNPSEVKLRFIFLNVIQELSLLMYSNDSIGLKPILDGLENLASDDGGVDQNGINLIYKCLLNKATEKNDVKMLSSISYSMFKCVDHFDKTKLNLDPGLKLLQIKSRITVGPKNDKTDQFMKCVIFILLQAILKSIELSHYSCTGFLIKFMVTSFRSSLVNQTYSVFIKNGGVNNPYLKQREKFAKMNFSFNFNSKTLEYCLKKMSILLLGQQLYVVKKSINFGEIPQNYINADHVKCDYIDYLFNKIVSDKSKYGLLYLEEDKTKSENEGPSFIEMLKNHIMKPA</sequence>
<feature type="transmembrane region" description="Helical" evidence="1">
    <location>
        <begin position="165"/>
        <end position="187"/>
    </location>
</feature>
<comment type="caution">
    <text evidence="2">The sequence shown here is derived from an EMBL/GenBank/DDBJ whole genome shotgun (WGS) entry which is preliminary data.</text>
</comment>